<dbReference type="SUPFAM" id="SSF56808">
    <property type="entry name" value="Ribosomal protein L1"/>
    <property type="match status" value="1"/>
</dbReference>
<organism evidence="2 3">
    <name type="scientific">Nadsonia fulvescens var. elongata DSM 6958</name>
    <dbReference type="NCBI Taxonomy" id="857566"/>
    <lineage>
        <taxon>Eukaryota</taxon>
        <taxon>Fungi</taxon>
        <taxon>Dikarya</taxon>
        <taxon>Ascomycota</taxon>
        <taxon>Saccharomycotina</taxon>
        <taxon>Dipodascomycetes</taxon>
        <taxon>Dipodascales</taxon>
        <taxon>Dipodascales incertae sedis</taxon>
        <taxon>Nadsonia</taxon>
    </lineage>
</organism>
<dbReference type="AlphaFoldDB" id="A0A1E3PD91"/>
<dbReference type="InterPro" id="IPR028364">
    <property type="entry name" value="Ribosomal_uL1/biogenesis"/>
</dbReference>
<name>A0A1E3PD91_9ASCO</name>
<evidence type="ECO:0000313" key="3">
    <source>
        <dbReference type="Proteomes" id="UP000095009"/>
    </source>
</evidence>
<evidence type="ECO:0000313" key="2">
    <source>
        <dbReference type="EMBL" id="ODQ63376.1"/>
    </source>
</evidence>
<dbReference type="InterPro" id="IPR023674">
    <property type="entry name" value="Ribosomal_uL1-like"/>
</dbReference>
<accession>A0A1E3PD91</accession>
<dbReference type="STRING" id="857566.A0A1E3PD91"/>
<reference evidence="2 3" key="1">
    <citation type="journal article" date="2016" name="Proc. Natl. Acad. Sci. U.S.A.">
        <title>Comparative genomics of biotechnologically important yeasts.</title>
        <authorList>
            <person name="Riley R."/>
            <person name="Haridas S."/>
            <person name="Wolfe K.H."/>
            <person name="Lopes M.R."/>
            <person name="Hittinger C.T."/>
            <person name="Goeker M."/>
            <person name="Salamov A.A."/>
            <person name="Wisecaver J.H."/>
            <person name="Long T.M."/>
            <person name="Calvey C.H."/>
            <person name="Aerts A.L."/>
            <person name="Barry K.W."/>
            <person name="Choi C."/>
            <person name="Clum A."/>
            <person name="Coughlan A.Y."/>
            <person name="Deshpande S."/>
            <person name="Douglass A.P."/>
            <person name="Hanson S.J."/>
            <person name="Klenk H.-P."/>
            <person name="LaButti K.M."/>
            <person name="Lapidus A."/>
            <person name="Lindquist E.A."/>
            <person name="Lipzen A.M."/>
            <person name="Meier-Kolthoff J.P."/>
            <person name="Ohm R.A."/>
            <person name="Otillar R.P."/>
            <person name="Pangilinan J.L."/>
            <person name="Peng Y."/>
            <person name="Rokas A."/>
            <person name="Rosa C.A."/>
            <person name="Scheuner C."/>
            <person name="Sibirny A.A."/>
            <person name="Slot J.C."/>
            <person name="Stielow J.B."/>
            <person name="Sun H."/>
            <person name="Kurtzman C.P."/>
            <person name="Blackwell M."/>
            <person name="Grigoriev I.V."/>
            <person name="Jeffries T.W."/>
        </authorList>
    </citation>
    <scope>NUCLEOTIDE SEQUENCE [LARGE SCALE GENOMIC DNA]</scope>
    <source>
        <strain evidence="2 3">DSM 6958</strain>
    </source>
</reference>
<dbReference type="CDD" id="cd00403">
    <property type="entry name" value="Ribosomal_L1"/>
    <property type="match status" value="1"/>
</dbReference>
<dbReference type="OrthoDB" id="10251727at2759"/>
<dbReference type="Proteomes" id="UP000095009">
    <property type="component" value="Unassembled WGS sequence"/>
</dbReference>
<protein>
    <submittedName>
        <fullName evidence="2">Ribosomal protein L1</fullName>
    </submittedName>
</protein>
<keyword evidence="2" id="KW-0689">Ribosomal protein</keyword>
<feature type="non-terminal residue" evidence="2">
    <location>
        <position position="293"/>
    </location>
</feature>
<dbReference type="GO" id="GO:0005840">
    <property type="term" value="C:ribosome"/>
    <property type="evidence" value="ECO:0007669"/>
    <property type="project" value="UniProtKB-KW"/>
</dbReference>
<proteinExistence type="predicted"/>
<dbReference type="Pfam" id="PF00687">
    <property type="entry name" value="Ribosomal_L1"/>
    <property type="match status" value="1"/>
</dbReference>
<dbReference type="Gene3D" id="3.40.50.790">
    <property type="match status" value="1"/>
</dbReference>
<keyword evidence="2" id="KW-0687">Ribonucleoprotein</keyword>
<feature type="compositionally biased region" description="Polar residues" evidence="1">
    <location>
        <begin position="18"/>
        <end position="29"/>
    </location>
</feature>
<keyword evidence="3" id="KW-1185">Reference proteome</keyword>
<gene>
    <name evidence="2" type="ORF">NADFUDRAFT_8935</name>
</gene>
<feature type="non-terminal residue" evidence="2">
    <location>
        <position position="1"/>
    </location>
</feature>
<feature type="region of interest" description="Disordered" evidence="1">
    <location>
        <begin position="1"/>
        <end position="29"/>
    </location>
</feature>
<dbReference type="InterPro" id="IPR016095">
    <property type="entry name" value="Ribosomal_uL1_3-a/b-sand"/>
</dbReference>
<evidence type="ECO:0000256" key="1">
    <source>
        <dbReference type="SAM" id="MobiDB-lite"/>
    </source>
</evidence>
<sequence length="293" mass="31934">QKKVTKETSAAKAPVATVDTTSSPLKNNQNTLKATQALLDHIKQQRSQASTQPGAKKNLLAGDDEQDVLGAEKEAIYVVFTTKKFLTDRKNLKPKRIAIPHPIYNAKDTSICLFSKDPQRAYKDALLTGQGENKDEPAHASLTRVIGVSKLKGKFKSFEARRALMGQHDIFIAEDNVVTTLPRLLGKTFYESGKIPLSVNLESRDAISAVKAKSEIIKILNSTLFTVAPGTYSAIKIGYTTDAFSAKDLVANLEAVAEYFSEKVVSNGWNGIRGVHIKTASSTSLPIWATESL</sequence>
<dbReference type="EMBL" id="KV454415">
    <property type="protein sequence ID" value="ODQ63376.1"/>
    <property type="molecule type" value="Genomic_DNA"/>
</dbReference>